<dbReference type="Pfam" id="PF00583">
    <property type="entry name" value="Acetyltransf_1"/>
    <property type="match status" value="1"/>
</dbReference>
<evidence type="ECO:0000259" key="3">
    <source>
        <dbReference type="PROSITE" id="PS51186"/>
    </source>
</evidence>
<dbReference type="InterPro" id="IPR016181">
    <property type="entry name" value="Acyl_CoA_acyltransferase"/>
</dbReference>
<dbReference type="GO" id="GO:0005840">
    <property type="term" value="C:ribosome"/>
    <property type="evidence" value="ECO:0007669"/>
    <property type="project" value="UniProtKB-KW"/>
</dbReference>
<keyword evidence="5" id="KW-1185">Reference proteome</keyword>
<dbReference type="Proteomes" id="UP000293852">
    <property type="component" value="Unassembled WGS sequence"/>
</dbReference>
<dbReference type="GO" id="GO:0016747">
    <property type="term" value="F:acyltransferase activity, transferring groups other than amino-acyl groups"/>
    <property type="evidence" value="ECO:0007669"/>
    <property type="project" value="InterPro"/>
</dbReference>
<dbReference type="PANTHER" id="PTHR43420">
    <property type="entry name" value="ACETYLTRANSFERASE"/>
    <property type="match status" value="1"/>
</dbReference>
<dbReference type="PANTHER" id="PTHR43420:SF44">
    <property type="entry name" value="ACETYLTRANSFERASE YPEA"/>
    <property type="match status" value="1"/>
</dbReference>
<gene>
    <name evidence="4" type="ORF">EV386_0619</name>
</gene>
<dbReference type="SUPFAM" id="SSF55729">
    <property type="entry name" value="Acyl-CoA N-acyltransferases (Nat)"/>
    <property type="match status" value="1"/>
</dbReference>
<keyword evidence="1" id="KW-0808">Transferase</keyword>
<evidence type="ECO:0000313" key="4">
    <source>
        <dbReference type="EMBL" id="RZS60364.1"/>
    </source>
</evidence>
<dbReference type="InterPro" id="IPR000182">
    <property type="entry name" value="GNAT_dom"/>
</dbReference>
<name>A0A4Q7LZG4_9MICO</name>
<keyword evidence="4" id="KW-0689">Ribosomal protein</keyword>
<dbReference type="PROSITE" id="PS51186">
    <property type="entry name" value="GNAT"/>
    <property type="match status" value="1"/>
</dbReference>
<evidence type="ECO:0000313" key="5">
    <source>
        <dbReference type="Proteomes" id="UP000293852"/>
    </source>
</evidence>
<dbReference type="InterPro" id="IPR050680">
    <property type="entry name" value="YpeA/RimI_acetyltransf"/>
</dbReference>
<dbReference type="OrthoDB" id="9799092at2"/>
<keyword evidence="4" id="KW-0687">Ribonucleoprotein</keyword>
<dbReference type="AlphaFoldDB" id="A0A4Q7LZG4"/>
<accession>A0A4Q7LZG4</accession>
<dbReference type="EMBL" id="SGWX01000001">
    <property type="protein sequence ID" value="RZS60364.1"/>
    <property type="molecule type" value="Genomic_DNA"/>
</dbReference>
<evidence type="ECO:0000256" key="2">
    <source>
        <dbReference type="ARBA" id="ARBA00023315"/>
    </source>
</evidence>
<protein>
    <submittedName>
        <fullName evidence="4">Ribosomal protein S18 acetylase RimI-like enzyme</fullName>
    </submittedName>
</protein>
<keyword evidence="2" id="KW-0012">Acyltransferase</keyword>
<sequence length="178" mass="19539">MIRPVRAHEWREIRALRLEGVQGDVDRLAFAETFEQEAAKPDEFWQERAAGSSLDAGADAGARQFVAIADDGTWVGSSVVLIESAGGEDYEDRTIEQSGGHIVGVYVNSEHRGTGLVEELFNACLEWARERGLGRVRLYVHQDNARAQGAYRKCGFEPTGVLIEGDSLGCEVEMARAV</sequence>
<dbReference type="Gene3D" id="3.40.630.30">
    <property type="match status" value="1"/>
</dbReference>
<dbReference type="CDD" id="cd04301">
    <property type="entry name" value="NAT_SF"/>
    <property type="match status" value="1"/>
</dbReference>
<proteinExistence type="predicted"/>
<feature type="domain" description="N-acetyltransferase" evidence="3">
    <location>
        <begin position="1"/>
        <end position="178"/>
    </location>
</feature>
<evidence type="ECO:0000256" key="1">
    <source>
        <dbReference type="ARBA" id="ARBA00022679"/>
    </source>
</evidence>
<organism evidence="4 5">
    <name type="scientific">Xylanimonas ulmi</name>
    <dbReference type="NCBI Taxonomy" id="228973"/>
    <lineage>
        <taxon>Bacteria</taxon>
        <taxon>Bacillati</taxon>
        <taxon>Actinomycetota</taxon>
        <taxon>Actinomycetes</taxon>
        <taxon>Micrococcales</taxon>
        <taxon>Promicromonosporaceae</taxon>
        <taxon>Xylanimonas</taxon>
    </lineage>
</organism>
<comment type="caution">
    <text evidence="4">The sequence shown here is derived from an EMBL/GenBank/DDBJ whole genome shotgun (WGS) entry which is preliminary data.</text>
</comment>
<reference evidence="4 5" key="1">
    <citation type="submission" date="2019-02" db="EMBL/GenBank/DDBJ databases">
        <title>Sequencing the genomes of 1000 actinobacteria strains.</title>
        <authorList>
            <person name="Klenk H.-P."/>
        </authorList>
    </citation>
    <scope>NUCLEOTIDE SEQUENCE [LARGE SCALE GENOMIC DNA]</scope>
    <source>
        <strain evidence="4 5">DSM 16932</strain>
    </source>
</reference>